<dbReference type="InterPro" id="IPR014026">
    <property type="entry name" value="UDP-Glc/GDP-Man_DH_dimer"/>
</dbReference>
<feature type="binding site" evidence="9">
    <location>
        <position position="159"/>
    </location>
    <ligand>
        <name>NAD(+)</name>
        <dbReference type="ChEBI" id="CHEBI:57540"/>
    </ligand>
</feature>
<feature type="binding site" evidence="9">
    <location>
        <position position="279"/>
    </location>
    <ligand>
        <name>NAD(+)</name>
        <dbReference type="ChEBI" id="CHEBI:57540"/>
    </ligand>
</feature>
<dbReference type="AlphaFoldDB" id="A0A538UCC1"/>
<comment type="similarity">
    <text evidence="2">Belongs to the UDP-glucose/GDP-mannose dehydrogenase family.</text>
</comment>
<dbReference type="InterPro" id="IPR036291">
    <property type="entry name" value="NAD(P)-bd_dom_sf"/>
</dbReference>
<dbReference type="Pfam" id="PF03720">
    <property type="entry name" value="UDPG_MGDP_dh_C"/>
    <property type="match status" value="1"/>
</dbReference>
<dbReference type="Proteomes" id="UP000319771">
    <property type="component" value="Unassembled WGS sequence"/>
</dbReference>
<evidence type="ECO:0000256" key="3">
    <source>
        <dbReference type="ARBA" id="ARBA00012954"/>
    </source>
</evidence>
<evidence type="ECO:0000256" key="4">
    <source>
        <dbReference type="ARBA" id="ARBA00023002"/>
    </source>
</evidence>
<dbReference type="EMBL" id="VBPB01000060">
    <property type="protein sequence ID" value="TMQ73558.1"/>
    <property type="molecule type" value="Genomic_DNA"/>
</dbReference>
<accession>A0A538UCC1</accession>
<feature type="region of interest" description="Disordered" evidence="10">
    <location>
        <begin position="1"/>
        <end position="44"/>
    </location>
</feature>
<evidence type="ECO:0000256" key="1">
    <source>
        <dbReference type="ARBA" id="ARBA00004701"/>
    </source>
</evidence>
<feature type="active site" description="Nucleophile" evidence="7">
    <location>
        <position position="387"/>
    </location>
</feature>
<dbReference type="GO" id="GO:0051287">
    <property type="term" value="F:NAD binding"/>
    <property type="evidence" value="ECO:0007669"/>
    <property type="project" value="InterPro"/>
</dbReference>
<evidence type="ECO:0000256" key="10">
    <source>
        <dbReference type="SAM" id="MobiDB-lite"/>
    </source>
</evidence>
<proteinExistence type="inferred from homology"/>
<dbReference type="Pfam" id="PF00984">
    <property type="entry name" value="UDPG_MGDP_dh"/>
    <property type="match status" value="1"/>
</dbReference>
<evidence type="ECO:0000313" key="12">
    <source>
        <dbReference type="EMBL" id="TMQ73558.1"/>
    </source>
</evidence>
<feature type="binding site" evidence="8">
    <location>
        <position position="447"/>
    </location>
    <ligand>
        <name>substrate</name>
    </ligand>
</feature>
<evidence type="ECO:0000313" key="13">
    <source>
        <dbReference type="Proteomes" id="UP000319771"/>
    </source>
</evidence>
<evidence type="ECO:0000256" key="2">
    <source>
        <dbReference type="ARBA" id="ARBA00006601"/>
    </source>
</evidence>
<comment type="pathway">
    <text evidence="1">Nucleotide-sugar biosynthesis; UDP-alpha-D-glucuronate biosynthesis; UDP-alpha-D-glucuronate from UDP-alpha-D-glucose: step 1/1.</text>
</comment>
<dbReference type="SUPFAM" id="SSF52413">
    <property type="entry name" value="UDP-glucose/GDP-mannose dehydrogenase C-terminal domain"/>
    <property type="match status" value="1"/>
</dbReference>
<comment type="caution">
    <text evidence="12">The sequence shown here is derived from an EMBL/GenBank/DDBJ whole genome shotgun (WGS) entry which is preliminary data.</text>
</comment>
<dbReference type="GO" id="GO:0003979">
    <property type="term" value="F:UDP-glucose 6-dehydrogenase activity"/>
    <property type="evidence" value="ECO:0007669"/>
    <property type="project" value="UniProtKB-EC"/>
</dbReference>
<gene>
    <name evidence="12" type="ORF">E6K81_04125</name>
</gene>
<feature type="binding site" evidence="8">
    <location>
        <begin position="376"/>
        <end position="380"/>
    </location>
    <ligand>
        <name>substrate</name>
    </ligand>
</feature>
<feature type="binding site" evidence="8">
    <location>
        <position position="331"/>
    </location>
    <ligand>
        <name>substrate</name>
    </ligand>
</feature>
<reference evidence="12 13" key="1">
    <citation type="journal article" date="2019" name="Nat. Microbiol.">
        <title>Mediterranean grassland soil C-N compound turnover is dependent on rainfall and depth, and is mediated by genomically divergent microorganisms.</title>
        <authorList>
            <person name="Diamond S."/>
            <person name="Andeer P.F."/>
            <person name="Li Z."/>
            <person name="Crits-Christoph A."/>
            <person name="Burstein D."/>
            <person name="Anantharaman K."/>
            <person name="Lane K.R."/>
            <person name="Thomas B.C."/>
            <person name="Pan C."/>
            <person name="Northen T.R."/>
            <person name="Banfield J.F."/>
        </authorList>
    </citation>
    <scope>NUCLEOTIDE SEQUENCE [LARGE SCALE GENOMIC DNA]</scope>
    <source>
        <strain evidence="12">WS_11</strain>
    </source>
</reference>
<dbReference type="InterPro" id="IPR036220">
    <property type="entry name" value="UDP-Glc/GDP-Man_DH_C_sf"/>
</dbReference>
<keyword evidence="5 9" id="KW-0520">NAD</keyword>
<dbReference type="GO" id="GO:0006065">
    <property type="term" value="P:UDP-glucuronate biosynthetic process"/>
    <property type="evidence" value="ECO:0007669"/>
    <property type="project" value="UniProtKB-UniPathway"/>
</dbReference>
<dbReference type="Gene3D" id="1.20.5.100">
    <property type="entry name" value="Cytochrome c1, transmembrane anchor, C-terminal"/>
    <property type="match status" value="1"/>
</dbReference>
<feature type="binding site" evidence="9">
    <location>
        <position position="454"/>
    </location>
    <ligand>
        <name>NAD(+)</name>
        <dbReference type="ChEBI" id="CHEBI:57540"/>
    </ligand>
</feature>
<feature type="binding site" evidence="9">
    <location>
        <position position="154"/>
    </location>
    <ligand>
        <name>NAD(+)</name>
        <dbReference type="ChEBI" id="CHEBI:57540"/>
    </ligand>
</feature>
<feature type="binding site" evidence="8">
    <location>
        <begin position="276"/>
        <end position="279"/>
    </location>
    <ligand>
        <name>substrate</name>
    </ligand>
</feature>
<dbReference type="PANTHER" id="PTHR43750:SF3">
    <property type="entry name" value="UDP-GLUCOSE 6-DEHYDROGENASE TUAD"/>
    <property type="match status" value="1"/>
</dbReference>
<sequence length="567" mass="61101">MRRGRLTRAEPHASGRRPSPPGDHGEADPLRSRRWGRPVSTTSPDRPFAHLRIRLCPDLRPTDRHASWECLLAPATPASAPGCLTALARGSNLIRSIATRPSPSSPCGARLPRPPGVPTKGPDLHSITVVGTGYVGLVSGACLADFGNTVTCVDNDTAKIERMNALELPFFEPGLPEMVARNVREGRLRFSNDLPAALESSQVVFITVGTPPGPDGSADTSAIYAVARVVAKHVGRYKLVVQKSTAPVGTARSLYAHIRRFARRGAEFDVASNPEFLREGSAIETFMRPDRIVIGAETKKAASILRKIHDPLFLLETPMVVTTLETAELIKYASNSFLATKISFINEIANLCEALGADVQTVAKGMGMDRRIGGKFLHAGPGYGGSCFPKDTLALAAFARQAGVTTGIVDAAIAANEGQMKRMVDKIMRAVGSPRGKRVALLGLSFKPNTDDLRESPALTILAGLKRRGLKVRVFDPVAMPGVRRLPGLGRLELAEDAYDAARGTDAVAIITEWNEFRNMDLARLKRVMRKPVLCDLRNLYDPAEVEAAGMKHVGVGRGRVRVASRA</sequence>
<dbReference type="Gene3D" id="3.40.50.720">
    <property type="entry name" value="NAD(P)-binding Rossmann-like Domain"/>
    <property type="match status" value="2"/>
</dbReference>
<feature type="domain" description="UDP-glucose/GDP-mannose dehydrogenase C-terminal" evidence="11">
    <location>
        <begin position="440"/>
        <end position="543"/>
    </location>
</feature>
<dbReference type="EC" id="1.1.1.22" evidence="3"/>
<dbReference type="GO" id="GO:0000271">
    <property type="term" value="P:polysaccharide biosynthetic process"/>
    <property type="evidence" value="ECO:0007669"/>
    <property type="project" value="InterPro"/>
</dbReference>
<dbReference type="SMART" id="SM00984">
    <property type="entry name" value="UDPG_MGDP_dh_C"/>
    <property type="match status" value="1"/>
</dbReference>
<dbReference type="PIRSF" id="PIRSF500134">
    <property type="entry name" value="UDPglc_DH_bac"/>
    <property type="match status" value="1"/>
</dbReference>
<name>A0A538UCC1_UNCEI</name>
<evidence type="ECO:0000256" key="5">
    <source>
        <dbReference type="ARBA" id="ARBA00023027"/>
    </source>
</evidence>
<dbReference type="InterPro" id="IPR014027">
    <property type="entry name" value="UDP-Glc/GDP-Man_DH_C"/>
</dbReference>
<organism evidence="12 13">
    <name type="scientific">Eiseniibacteriota bacterium</name>
    <dbReference type="NCBI Taxonomy" id="2212470"/>
    <lineage>
        <taxon>Bacteria</taxon>
        <taxon>Candidatus Eiseniibacteriota</taxon>
    </lineage>
</organism>
<evidence type="ECO:0000256" key="8">
    <source>
        <dbReference type="PIRSR" id="PIRSR500134-2"/>
    </source>
</evidence>
<feature type="binding site" evidence="9">
    <location>
        <position position="245"/>
    </location>
    <ligand>
        <name>NAD(+)</name>
        <dbReference type="ChEBI" id="CHEBI:57540"/>
    </ligand>
</feature>
<keyword evidence="4" id="KW-0560">Oxidoreductase</keyword>
<dbReference type="Pfam" id="PF03721">
    <property type="entry name" value="UDPG_MGDP_dh_N"/>
    <property type="match status" value="1"/>
</dbReference>
<feature type="binding site" evidence="8">
    <location>
        <position position="384"/>
    </location>
    <ligand>
        <name>substrate</name>
    </ligand>
</feature>
<dbReference type="InterPro" id="IPR001732">
    <property type="entry name" value="UDP-Glc/GDP-Man_DH_N"/>
</dbReference>
<feature type="binding site" evidence="9">
    <location>
        <position position="390"/>
    </location>
    <ligand>
        <name>NAD(+)</name>
        <dbReference type="ChEBI" id="CHEBI:57540"/>
    </ligand>
</feature>
<evidence type="ECO:0000256" key="9">
    <source>
        <dbReference type="PIRSR" id="PIRSR500134-3"/>
    </source>
</evidence>
<dbReference type="SUPFAM" id="SSF51735">
    <property type="entry name" value="NAD(P)-binding Rossmann-fold domains"/>
    <property type="match status" value="1"/>
</dbReference>
<dbReference type="PIRSF" id="PIRSF000124">
    <property type="entry name" value="UDPglc_GDPman_dh"/>
    <property type="match status" value="1"/>
</dbReference>
<feature type="binding site" evidence="9">
    <location>
        <position position="210"/>
    </location>
    <ligand>
        <name>NAD(+)</name>
        <dbReference type="ChEBI" id="CHEBI:57540"/>
    </ligand>
</feature>
<dbReference type="InterPro" id="IPR017476">
    <property type="entry name" value="UDP-Glc/GDP-Man"/>
</dbReference>
<dbReference type="SUPFAM" id="SSF48179">
    <property type="entry name" value="6-phosphogluconate dehydrogenase C-terminal domain-like"/>
    <property type="match status" value="1"/>
</dbReference>
<dbReference type="InterPro" id="IPR028357">
    <property type="entry name" value="UDPglc_DH_bac"/>
</dbReference>
<evidence type="ECO:0000256" key="7">
    <source>
        <dbReference type="PIRSR" id="PIRSR500134-1"/>
    </source>
</evidence>
<evidence type="ECO:0000259" key="11">
    <source>
        <dbReference type="SMART" id="SM00984"/>
    </source>
</evidence>
<comment type="catalytic activity">
    <reaction evidence="6">
        <text>UDP-alpha-D-glucose + 2 NAD(+) + H2O = UDP-alpha-D-glucuronate + 2 NADH + 3 H(+)</text>
        <dbReference type="Rhea" id="RHEA:23596"/>
        <dbReference type="ChEBI" id="CHEBI:15377"/>
        <dbReference type="ChEBI" id="CHEBI:15378"/>
        <dbReference type="ChEBI" id="CHEBI:57540"/>
        <dbReference type="ChEBI" id="CHEBI:57945"/>
        <dbReference type="ChEBI" id="CHEBI:58052"/>
        <dbReference type="ChEBI" id="CHEBI:58885"/>
        <dbReference type="EC" id="1.1.1.22"/>
    </reaction>
</comment>
<protein>
    <recommendedName>
        <fullName evidence="3">UDP-glucose 6-dehydrogenase</fullName>
        <ecNumber evidence="3">1.1.1.22</ecNumber>
    </recommendedName>
</protein>
<evidence type="ECO:0000256" key="6">
    <source>
        <dbReference type="ARBA" id="ARBA00047473"/>
    </source>
</evidence>
<dbReference type="InterPro" id="IPR008927">
    <property type="entry name" value="6-PGluconate_DH-like_C_sf"/>
</dbReference>
<dbReference type="UniPathway" id="UPA00038">
    <property type="reaction ID" value="UER00491"/>
</dbReference>
<dbReference type="PANTHER" id="PTHR43750">
    <property type="entry name" value="UDP-GLUCOSE 6-DEHYDROGENASE TUAD"/>
    <property type="match status" value="1"/>
</dbReference>
<dbReference type="NCBIfam" id="TIGR03026">
    <property type="entry name" value="NDP-sugDHase"/>
    <property type="match status" value="1"/>
</dbReference>